<dbReference type="InterPro" id="IPR036047">
    <property type="entry name" value="F-box-like_dom_sf"/>
</dbReference>
<dbReference type="Gene3D" id="1.20.1280.50">
    <property type="match status" value="1"/>
</dbReference>
<dbReference type="Proteomes" id="UP001291926">
    <property type="component" value="Unassembled WGS sequence"/>
</dbReference>
<name>A0ABR0DKP0_9LAMI</name>
<reference evidence="2 3" key="1">
    <citation type="journal article" date="2023" name="bioRxiv">
        <title>Genome report: Whole genome sequence and annotation of Penstemon davidsonii.</title>
        <authorList>
            <person name="Ostevik K.L."/>
            <person name="Alabady M."/>
            <person name="Zhang M."/>
            <person name="Rausher M.D."/>
        </authorList>
    </citation>
    <scope>NUCLEOTIDE SEQUENCE [LARGE SCALE GENOMIC DNA]</scope>
    <source>
        <strain evidence="2">DNT005</strain>
        <tissue evidence="2">Whole leaf</tissue>
    </source>
</reference>
<dbReference type="PANTHER" id="PTHR31672:SF13">
    <property type="entry name" value="F-BOX PROTEIN CPR30-LIKE"/>
    <property type="match status" value="1"/>
</dbReference>
<organism evidence="2 3">
    <name type="scientific">Penstemon davidsonii</name>
    <dbReference type="NCBI Taxonomy" id="160366"/>
    <lineage>
        <taxon>Eukaryota</taxon>
        <taxon>Viridiplantae</taxon>
        <taxon>Streptophyta</taxon>
        <taxon>Embryophyta</taxon>
        <taxon>Tracheophyta</taxon>
        <taxon>Spermatophyta</taxon>
        <taxon>Magnoliopsida</taxon>
        <taxon>eudicotyledons</taxon>
        <taxon>Gunneridae</taxon>
        <taxon>Pentapetalae</taxon>
        <taxon>asterids</taxon>
        <taxon>lamiids</taxon>
        <taxon>Lamiales</taxon>
        <taxon>Plantaginaceae</taxon>
        <taxon>Cheloneae</taxon>
        <taxon>Penstemon</taxon>
    </lineage>
</organism>
<comment type="caution">
    <text evidence="2">The sequence shown here is derived from an EMBL/GenBank/DDBJ whole genome shotgun (WGS) entry which is preliminary data.</text>
</comment>
<dbReference type="InterPro" id="IPR001810">
    <property type="entry name" value="F-box_dom"/>
</dbReference>
<dbReference type="PANTHER" id="PTHR31672">
    <property type="entry name" value="BNACNNG10540D PROTEIN"/>
    <property type="match status" value="1"/>
</dbReference>
<gene>
    <name evidence="2" type="ORF">RD792_005182</name>
</gene>
<accession>A0ABR0DKP0</accession>
<evidence type="ECO:0000259" key="1">
    <source>
        <dbReference type="SMART" id="SM00256"/>
    </source>
</evidence>
<dbReference type="SUPFAM" id="SSF81383">
    <property type="entry name" value="F-box domain"/>
    <property type="match status" value="1"/>
</dbReference>
<dbReference type="InterPro" id="IPR050796">
    <property type="entry name" value="SCF_F-box_component"/>
</dbReference>
<evidence type="ECO:0000313" key="3">
    <source>
        <dbReference type="Proteomes" id="UP001291926"/>
    </source>
</evidence>
<sequence>MSSNSAEIVCSIDDLLTQILLRLPVKSLLRFKSVSKQWFSLIINPKFCHLHSSRKKNPPNGLFYSILGQHPYIPFSPQKPRNAPSVNLNFTNNPSVSTILQSCNGLFLCGNKRSRTFYVYNPTTNRSTLLPEFRRGFPCGKMLHAKSVKRGHAI</sequence>
<proteinExistence type="predicted"/>
<evidence type="ECO:0000313" key="2">
    <source>
        <dbReference type="EMBL" id="KAK4489373.1"/>
    </source>
</evidence>
<keyword evidence="3" id="KW-1185">Reference proteome</keyword>
<feature type="domain" description="F-box" evidence="1">
    <location>
        <begin position="12"/>
        <end position="51"/>
    </location>
</feature>
<dbReference type="EMBL" id="JAYDYQ010001088">
    <property type="protein sequence ID" value="KAK4489373.1"/>
    <property type="molecule type" value="Genomic_DNA"/>
</dbReference>
<dbReference type="CDD" id="cd22157">
    <property type="entry name" value="F-box_AtFBW1-like"/>
    <property type="match status" value="1"/>
</dbReference>
<dbReference type="SMART" id="SM00256">
    <property type="entry name" value="FBOX"/>
    <property type="match status" value="1"/>
</dbReference>
<dbReference type="Pfam" id="PF00646">
    <property type="entry name" value="F-box"/>
    <property type="match status" value="1"/>
</dbReference>
<protein>
    <recommendedName>
        <fullName evidence="1">F-box domain-containing protein</fullName>
    </recommendedName>
</protein>